<sequence length="381" mass="43913">MIKDFLKNKKATLLCSGPMSKNCIDASIELSKQFNIPQILIASRRQIDSKEFGGGYVENFTTEKFVNYVKNKNANKIFLARDHGGLWQGISEIENNLNILDSMISAKKSLENDILAEFNFLHLDPSIPIQGENLTIDKILNRLFELYGHTFEFAKQNNKNIQFELGTEEQDGYGQSLEQFEYFLNETQKFYKKNKITKPTFVVAQTGTKVMECKNVGIFKDDIITTSNLSLEHLKQTVFLCKKYDVMLKEHNVDYLSNEALSLRPILGIRASNVAPEFGVVETKGFLYLLNTFGYKKEFDLFVNIAVSSNKWKKWILEDSKTTAIDKTIICGHYIFSNEQIIEMKQKVVSGLLRKNINLDEYLKTLIKQSMTRYIQLFKMI</sequence>
<name>A1AXF6_RUTMC</name>
<evidence type="ECO:0008006" key="3">
    <source>
        <dbReference type="Google" id="ProtNLM"/>
    </source>
</evidence>
<gene>
    <name evidence="1" type="ordered locus">Rmag_0899</name>
</gene>
<proteinExistence type="predicted"/>
<evidence type="ECO:0000313" key="2">
    <source>
        <dbReference type="Proteomes" id="UP000002587"/>
    </source>
</evidence>
<dbReference type="KEGG" id="rma:Rmag_0899"/>
<dbReference type="eggNOG" id="COG4573">
    <property type="taxonomic scope" value="Bacteria"/>
</dbReference>
<dbReference type="OrthoDB" id="1672942at2"/>
<dbReference type="Proteomes" id="UP000002587">
    <property type="component" value="Chromosome"/>
</dbReference>
<protein>
    <recommendedName>
        <fullName evidence="3">Tagatose-6-phosphate kinase</fullName>
    </recommendedName>
</protein>
<evidence type="ECO:0000313" key="1">
    <source>
        <dbReference type="EMBL" id="ABL02613.1"/>
    </source>
</evidence>
<organism evidence="1 2">
    <name type="scientific">Ruthia magnifica subsp. Calyptogena magnifica</name>
    <dbReference type="NCBI Taxonomy" id="413404"/>
    <lineage>
        <taxon>Bacteria</taxon>
        <taxon>Pseudomonadati</taxon>
        <taxon>Pseudomonadota</taxon>
        <taxon>Gammaproteobacteria</taxon>
        <taxon>Candidatus Pseudothioglobaceae</taxon>
        <taxon>Candidatus Ruthturnera</taxon>
    </lineage>
</organism>
<dbReference type="SUPFAM" id="SSF51569">
    <property type="entry name" value="Aldolase"/>
    <property type="match status" value="1"/>
</dbReference>
<accession>A1AXF6</accession>
<dbReference type="RefSeq" id="WP_011738238.1">
    <property type="nucleotide sequence ID" value="NC_008610.1"/>
</dbReference>
<dbReference type="AlphaFoldDB" id="A1AXF6"/>
<dbReference type="InterPro" id="IPR013785">
    <property type="entry name" value="Aldolase_TIM"/>
</dbReference>
<dbReference type="Gene3D" id="3.20.20.70">
    <property type="entry name" value="Aldolase class I"/>
    <property type="match status" value="1"/>
</dbReference>
<dbReference type="HOGENOM" id="CLU_660163_0_0_6"/>
<reference evidence="1 2" key="1">
    <citation type="journal article" date="2007" name="Science">
        <title>The Calyptogena magnifica chemoautotrophic symbiont genome.</title>
        <authorList>
            <person name="Newton I.L.G."/>
            <person name="Woyke T."/>
            <person name="Auchtung T.A."/>
            <person name="Dilly G.F."/>
            <person name="Dutton R.J."/>
            <person name="Fisher M.C."/>
            <person name="Fontanez K.M."/>
            <person name="Lau E."/>
            <person name="Stewart F.J."/>
            <person name="Richardson P.M."/>
            <person name="Barry K.W."/>
            <person name="Saunders E."/>
            <person name="Detter J.C."/>
            <person name="Wu D."/>
            <person name="Eisen J.A."/>
            <person name="Cavanaugh C.M."/>
        </authorList>
    </citation>
    <scope>NUCLEOTIDE SEQUENCE [LARGE SCALE GENOMIC DNA]</scope>
    <source>
        <strain evidence="1 2">Cm</strain>
    </source>
</reference>
<dbReference type="EMBL" id="CP000488">
    <property type="protein sequence ID" value="ABL02613.1"/>
    <property type="molecule type" value="Genomic_DNA"/>
</dbReference>
<dbReference type="STRING" id="413404.Rmag_0899"/>
<keyword evidence="2" id="KW-1185">Reference proteome</keyword>